<reference evidence="2" key="1">
    <citation type="submission" date="2023-07" db="EMBL/GenBank/DDBJ databases">
        <authorList>
            <person name="Xia Y."/>
        </authorList>
    </citation>
    <scope>NUCLEOTIDE SEQUENCE</scope>
    <source>
        <strain evidence="2">E</strain>
    </source>
</reference>
<dbReference type="PROSITE" id="PS50181">
    <property type="entry name" value="FBOX"/>
    <property type="match status" value="1"/>
</dbReference>
<dbReference type="EMBL" id="OR343189">
    <property type="protein sequence ID" value="WNL50409.1"/>
    <property type="molecule type" value="Genomic_DNA"/>
</dbReference>
<gene>
    <name evidence="2" type="ORF">MarDSR_370</name>
</gene>
<protein>
    <submittedName>
        <fullName evidence="2">F-box containing protein</fullName>
    </submittedName>
</protein>
<organism evidence="2">
    <name type="scientific">Marseillevirus sp</name>
    <dbReference type="NCBI Taxonomy" id="2809551"/>
    <lineage>
        <taxon>Viruses</taxon>
        <taxon>Varidnaviria</taxon>
        <taxon>Bamfordvirae</taxon>
        <taxon>Nucleocytoviricota</taxon>
        <taxon>Megaviricetes</taxon>
        <taxon>Pimascovirales</taxon>
        <taxon>Pimascovirales incertae sedis</taxon>
        <taxon>Marseilleviridae</taxon>
        <taxon>Marseillevirus</taxon>
    </lineage>
</organism>
<sequence length="205" mass="24095">MLERLPLDNLLQILGYLELEDLAAVDRSHRALQFACAQIYLRDEKHQRLSLFLKSVNPTMKWGERWSSPTHIKALRRAGNTNRVWRNPFEVPKNERAEAEKRKKRRQAEILFGETLSKRKEEKSKLLYDLWHCKQGGYAADGVDKTILEVYRLLEEAVGEDNINDEVMFLLQDNGFYDDPVEDKGTPKRKRKGRRQRKAMKILAE</sequence>
<feature type="domain" description="F-box" evidence="1">
    <location>
        <begin position="1"/>
        <end position="49"/>
    </location>
</feature>
<evidence type="ECO:0000259" key="1">
    <source>
        <dbReference type="PROSITE" id="PS50181"/>
    </source>
</evidence>
<dbReference type="InterPro" id="IPR001810">
    <property type="entry name" value="F-box_dom"/>
</dbReference>
<proteinExistence type="predicted"/>
<name>A0AA96EPK5_9VIRU</name>
<accession>A0AA96EPK5</accession>
<evidence type="ECO:0000313" key="2">
    <source>
        <dbReference type="EMBL" id="WNL50409.1"/>
    </source>
</evidence>